<accession>A0A918AS70</accession>
<evidence type="ECO:0000313" key="2">
    <source>
        <dbReference type="Proteomes" id="UP000639606"/>
    </source>
</evidence>
<comment type="caution">
    <text evidence="1">The sequence shown here is derived from an EMBL/GenBank/DDBJ whole genome shotgun (WGS) entry which is preliminary data.</text>
</comment>
<reference evidence="1" key="1">
    <citation type="journal article" date="2014" name="Int. J. Syst. Evol. Microbiol.">
        <title>Complete genome sequence of Corynebacterium casei LMG S-19264T (=DSM 44701T), isolated from a smear-ripened cheese.</title>
        <authorList>
            <consortium name="US DOE Joint Genome Institute (JGI-PGF)"/>
            <person name="Walter F."/>
            <person name="Albersmeier A."/>
            <person name="Kalinowski J."/>
            <person name="Ruckert C."/>
        </authorList>
    </citation>
    <scope>NUCLEOTIDE SEQUENCE</scope>
    <source>
        <strain evidence="1">JCM 3313</strain>
    </source>
</reference>
<dbReference type="EMBL" id="BMRG01000016">
    <property type="protein sequence ID" value="GGP76442.1"/>
    <property type="molecule type" value="Genomic_DNA"/>
</dbReference>
<name>A0A918AS70_9PSEU</name>
<dbReference type="Proteomes" id="UP000639606">
    <property type="component" value="Unassembled WGS sequence"/>
</dbReference>
<evidence type="ECO:0000313" key="1">
    <source>
        <dbReference type="EMBL" id="GGP76442.1"/>
    </source>
</evidence>
<proteinExistence type="predicted"/>
<reference evidence="1" key="2">
    <citation type="submission" date="2020-09" db="EMBL/GenBank/DDBJ databases">
        <authorList>
            <person name="Sun Q."/>
            <person name="Ohkuma M."/>
        </authorList>
    </citation>
    <scope>NUCLEOTIDE SEQUENCE</scope>
    <source>
        <strain evidence="1">JCM 3313</strain>
    </source>
</reference>
<keyword evidence="2" id="KW-1185">Reference proteome</keyword>
<protein>
    <submittedName>
        <fullName evidence="1">Uncharacterized protein</fullName>
    </submittedName>
</protein>
<sequence>MRSDGDASREPRGVTGERFAGDLFLRLANEGWLVVGSEQADHVIAELERTLDAVRAYLRRVELSRKLRDAADGITPDVDRLVVQAAFEGQVAAGTWEQALVELPKYIQAFRIAAAQR</sequence>
<dbReference type="RefSeq" id="WP_189226472.1">
    <property type="nucleotide sequence ID" value="NZ_BMRG01000016.1"/>
</dbReference>
<gene>
    <name evidence="1" type="ORF">GCM10010185_57710</name>
</gene>
<dbReference type="AlphaFoldDB" id="A0A918AS70"/>
<organism evidence="1 2">
    <name type="scientific">Saccharothrix coeruleofusca</name>
    <dbReference type="NCBI Taxonomy" id="33919"/>
    <lineage>
        <taxon>Bacteria</taxon>
        <taxon>Bacillati</taxon>
        <taxon>Actinomycetota</taxon>
        <taxon>Actinomycetes</taxon>
        <taxon>Pseudonocardiales</taxon>
        <taxon>Pseudonocardiaceae</taxon>
        <taxon>Saccharothrix</taxon>
    </lineage>
</organism>